<evidence type="ECO:0000313" key="2">
    <source>
        <dbReference type="Proteomes" id="UP001589645"/>
    </source>
</evidence>
<proteinExistence type="predicted"/>
<gene>
    <name evidence="1" type="ORF">ACFFUV_07640</name>
</gene>
<dbReference type="Proteomes" id="UP001589645">
    <property type="component" value="Unassembled WGS sequence"/>
</dbReference>
<protein>
    <submittedName>
        <fullName evidence="1">VOC family protein</fullName>
    </submittedName>
</protein>
<reference evidence="1 2" key="1">
    <citation type="submission" date="2024-09" db="EMBL/GenBank/DDBJ databases">
        <authorList>
            <person name="Sun Q."/>
            <person name="Mori K."/>
        </authorList>
    </citation>
    <scope>NUCLEOTIDE SEQUENCE [LARGE SCALE GENOMIC DNA]</scope>
    <source>
        <strain evidence="1 2">CECT 8064</strain>
    </source>
</reference>
<name>A0ABV5HKU3_9VIBR</name>
<dbReference type="RefSeq" id="WP_390191883.1">
    <property type="nucleotide sequence ID" value="NZ_JBHMEP010000001.1"/>
</dbReference>
<keyword evidence="2" id="KW-1185">Reference proteome</keyword>
<comment type="caution">
    <text evidence="1">The sequence shown here is derived from an EMBL/GenBank/DDBJ whole genome shotgun (WGS) entry which is preliminary data.</text>
</comment>
<dbReference type="SUPFAM" id="SSF54593">
    <property type="entry name" value="Glyoxalase/Bleomycin resistance protein/Dihydroxybiphenyl dioxygenase"/>
    <property type="match status" value="1"/>
</dbReference>
<dbReference type="Pfam" id="PF06185">
    <property type="entry name" value="YecM"/>
    <property type="match status" value="1"/>
</dbReference>
<dbReference type="PANTHER" id="PTHR37519">
    <property type="match status" value="1"/>
</dbReference>
<dbReference type="InterPro" id="IPR029068">
    <property type="entry name" value="Glyas_Bleomycin-R_OHBP_Dase"/>
</dbReference>
<dbReference type="InterPro" id="IPR010393">
    <property type="entry name" value="DUF991_YecM-like"/>
</dbReference>
<dbReference type="EMBL" id="JBHMEP010000001">
    <property type="protein sequence ID" value="MFB9134851.1"/>
    <property type="molecule type" value="Genomic_DNA"/>
</dbReference>
<evidence type="ECO:0000313" key="1">
    <source>
        <dbReference type="EMBL" id="MFB9134851.1"/>
    </source>
</evidence>
<sequence length="198" mass="22038">MTMTLHQQQLTPSQMNANLAPFISKINTLCDLLGLDLTCYQADHIALRINDSSLARQAHEAWASQGQVISQAVINGRPIIVMKFDSPLSADSWSIECLELPYPATGKIYPQQGWEHIEFVVPSKAQSVDDYLQEILTLFPVLAERWAQLEELNVKVKLSSPQGEGERLANPTIAFKHQGVCIKLHPYALSEIVASEQS</sequence>
<accession>A0ABV5HKU3</accession>
<dbReference type="Gene3D" id="3.10.180.10">
    <property type="entry name" value="2,3-Dihydroxybiphenyl 1,2-Dioxygenase, domain 1"/>
    <property type="match status" value="1"/>
</dbReference>
<dbReference type="NCBIfam" id="NF008683">
    <property type="entry name" value="PRK11700.1-6"/>
    <property type="match status" value="1"/>
</dbReference>
<dbReference type="PANTHER" id="PTHR37519:SF1">
    <property type="entry name" value="DIHYDROXYBIPHENYL DIOXYGENASE DOMAIN-CONTAINING PROTEIN"/>
    <property type="match status" value="1"/>
</dbReference>
<organism evidence="1 2">
    <name type="scientific">Vibrio olivae</name>
    <dbReference type="NCBI Taxonomy" id="1243002"/>
    <lineage>
        <taxon>Bacteria</taxon>
        <taxon>Pseudomonadati</taxon>
        <taxon>Pseudomonadota</taxon>
        <taxon>Gammaproteobacteria</taxon>
        <taxon>Vibrionales</taxon>
        <taxon>Vibrionaceae</taxon>
        <taxon>Vibrio</taxon>
    </lineage>
</organism>